<evidence type="ECO:0000313" key="1">
    <source>
        <dbReference type="EMBL" id="CUG58986.1"/>
    </source>
</evidence>
<keyword evidence="2" id="KW-1185">Reference proteome</keyword>
<dbReference type="EMBL" id="CYKH01000888">
    <property type="protein sequence ID" value="CUG58986.1"/>
    <property type="molecule type" value="Genomic_DNA"/>
</dbReference>
<accession>A0A0S4IYT6</accession>
<protein>
    <submittedName>
        <fullName evidence="1">Uncharacterized protein</fullName>
    </submittedName>
</protein>
<dbReference type="Proteomes" id="UP000051952">
    <property type="component" value="Unassembled WGS sequence"/>
</dbReference>
<name>A0A0S4IYT6_BODSA</name>
<evidence type="ECO:0000313" key="2">
    <source>
        <dbReference type="Proteomes" id="UP000051952"/>
    </source>
</evidence>
<gene>
    <name evidence="1" type="ORF">BSAL_81765</name>
</gene>
<dbReference type="AlphaFoldDB" id="A0A0S4IYT6"/>
<organism evidence="1 2">
    <name type="scientific">Bodo saltans</name>
    <name type="common">Flagellated protozoan</name>
    <dbReference type="NCBI Taxonomy" id="75058"/>
    <lineage>
        <taxon>Eukaryota</taxon>
        <taxon>Discoba</taxon>
        <taxon>Euglenozoa</taxon>
        <taxon>Kinetoplastea</taxon>
        <taxon>Metakinetoplastina</taxon>
        <taxon>Eubodonida</taxon>
        <taxon>Bodonidae</taxon>
        <taxon>Bodo</taxon>
    </lineage>
</organism>
<proteinExistence type="predicted"/>
<reference evidence="2" key="1">
    <citation type="submission" date="2015-09" db="EMBL/GenBank/DDBJ databases">
        <authorList>
            <consortium name="Pathogen Informatics"/>
        </authorList>
    </citation>
    <scope>NUCLEOTIDE SEQUENCE [LARGE SCALE GENOMIC DNA]</scope>
    <source>
        <strain evidence="2">Lake Konstanz</strain>
    </source>
</reference>
<dbReference type="OrthoDB" id="269112at2759"/>
<dbReference type="InterPro" id="IPR029063">
    <property type="entry name" value="SAM-dependent_MTases_sf"/>
</dbReference>
<sequence length="611" mass="69576">MTCSVAQFSLCDGLCLKSVSFFSRKVRKEMRRQFSLQNISARASLRSLFLRVDGTAAPQRFPKGYVPLTGDEPIDTVFDMLKEGHFVAPTKTIESIHNVHIGVRKLLLKELPHATFDEVVHFQRRHRELSAKILVQRDFWALDDYNDSELNRSFGIQNLYFDNYQWSTKLWKEFITFASRWFPLNDHSHLMYDEYLKLLRAFSANIEGVRVLPLLPKNARLRPSFCSPVPSKLQRQPMVLFRVWLENFRKPLGLQKALVVRGGCGLLALVTRSCGVPMVRMSDPSPSAVDAARKDSLQLASLFHSISYQVASLFPDEISHTRSESTGNNDEASRKGKYDLIVYYPDQHLLQGFGDEPYAFAPGMIGYRGDLEAFLEQAGEYLTENGVVAICTTNFSALADPSAPHPIEYEVKVNRRWIILDYYDRELTKAIAQGDPDGVSSVPLLGEMKKKLKAELWVLHRVESLKSFAHIHKIPGAEAPSTTRGHWRHKSLSTHRRRAMKQQVELMGGNWGDYKERLVNMLQDTNDKDEDETAEAVRMTLDPTYPSVLAERARVAMEQNQKEKLEFHESVRTTFRDQSPRAVFDAHASQVQASDVGRLGKLQRAAAERSS</sequence>
<dbReference type="OMA" id="KWSQVLW"/>
<dbReference type="SUPFAM" id="SSF53335">
    <property type="entry name" value="S-adenosyl-L-methionine-dependent methyltransferases"/>
    <property type="match status" value="1"/>
</dbReference>
<dbReference type="VEuPathDB" id="TriTrypDB:BSAL_81765"/>